<dbReference type="AlphaFoldDB" id="A0A4S4D1C2"/>
<dbReference type="PANTHER" id="PTHR31672:SF13">
    <property type="entry name" value="F-BOX PROTEIN CPR30-LIKE"/>
    <property type="match status" value="1"/>
</dbReference>
<organism evidence="2 3">
    <name type="scientific">Camellia sinensis var. sinensis</name>
    <name type="common">China tea</name>
    <dbReference type="NCBI Taxonomy" id="542762"/>
    <lineage>
        <taxon>Eukaryota</taxon>
        <taxon>Viridiplantae</taxon>
        <taxon>Streptophyta</taxon>
        <taxon>Embryophyta</taxon>
        <taxon>Tracheophyta</taxon>
        <taxon>Spermatophyta</taxon>
        <taxon>Magnoliopsida</taxon>
        <taxon>eudicotyledons</taxon>
        <taxon>Gunneridae</taxon>
        <taxon>Pentapetalae</taxon>
        <taxon>asterids</taxon>
        <taxon>Ericales</taxon>
        <taxon>Theaceae</taxon>
        <taxon>Camellia</taxon>
    </lineage>
</organism>
<dbReference type="InterPro" id="IPR013187">
    <property type="entry name" value="F-box-assoc_dom_typ3"/>
</dbReference>
<evidence type="ECO:0000313" key="2">
    <source>
        <dbReference type="EMBL" id="THF96021.1"/>
    </source>
</evidence>
<dbReference type="Pfam" id="PF08268">
    <property type="entry name" value="FBA_3"/>
    <property type="match status" value="1"/>
</dbReference>
<name>A0A4S4D1C2_CAMSN</name>
<dbReference type="PROSITE" id="PS50181">
    <property type="entry name" value="FBOX"/>
    <property type="match status" value="1"/>
</dbReference>
<dbReference type="SUPFAM" id="SSF81383">
    <property type="entry name" value="F-box domain"/>
    <property type="match status" value="1"/>
</dbReference>
<keyword evidence="3" id="KW-1185">Reference proteome</keyword>
<sequence>MHQNTHTIMNDNKSIDRGEERHGRINKAFILQLPCHVVIEILCKLPMKALGKCRCVCKAWRDLFLDPHFTESHFSRAHTCLLVQSNSSRYADSRTLCLIEFGVSRIDAVMNIRQSNLPKFGIELVSSCNGLVCMQKNGRLYLSNPTMGGEHLTLPVATEDLSIPFVFSSGTWRCLGDVPHPFRYRSVGIYLNGFLHWLLDYPQSSELIYAFDLESEKFQPVPPPPTFSMYPGGNICWLNLGVMEGHLCISCFKVDIVCPDIDIWVMKDYGVGKSWTRDLVIKHPREGWWDPYGFQLIKVLKNGGVLLLYYFSPFVYHPVTETFRKAQIEGIKSQIEAIVLVPSFVSLKSVLGEEILKFSVIYAFDLESEKFQPVPPLPTFSMRPSGNICWLNLGVMEGRLCIDCFKVDVVCPDKNIWVMKDYGVRIRGRRLPPSAGCSIFVGTTINNYVDSMKAKMHFCYREAKSAVDFLAKFASFSKIQPLGFETCGSNRQIVITPARGGNFLVLITLARLSPAYTII</sequence>
<dbReference type="InterPro" id="IPR050796">
    <property type="entry name" value="SCF_F-box_component"/>
</dbReference>
<comment type="caution">
    <text evidence="2">The sequence shown here is derived from an EMBL/GenBank/DDBJ whole genome shotgun (WGS) entry which is preliminary data.</text>
</comment>
<dbReference type="Pfam" id="PF00646">
    <property type="entry name" value="F-box"/>
    <property type="match status" value="1"/>
</dbReference>
<dbReference type="SMART" id="SM00256">
    <property type="entry name" value="FBOX"/>
    <property type="match status" value="1"/>
</dbReference>
<gene>
    <name evidence="2" type="ORF">TEA_027286</name>
</gene>
<dbReference type="CDD" id="cd22157">
    <property type="entry name" value="F-box_AtFBW1-like"/>
    <property type="match status" value="1"/>
</dbReference>
<protein>
    <recommendedName>
        <fullName evidence="1">F-box domain-containing protein</fullName>
    </recommendedName>
</protein>
<reference evidence="2 3" key="1">
    <citation type="journal article" date="2018" name="Proc. Natl. Acad. Sci. U.S.A.">
        <title>Draft genome sequence of Camellia sinensis var. sinensis provides insights into the evolution of the tea genome and tea quality.</title>
        <authorList>
            <person name="Wei C."/>
            <person name="Yang H."/>
            <person name="Wang S."/>
            <person name="Zhao J."/>
            <person name="Liu C."/>
            <person name="Gao L."/>
            <person name="Xia E."/>
            <person name="Lu Y."/>
            <person name="Tai Y."/>
            <person name="She G."/>
            <person name="Sun J."/>
            <person name="Cao H."/>
            <person name="Tong W."/>
            <person name="Gao Q."/>
            <person name="Li Y."/>
            <person name="Deng W."/>
            <person name="Jiang X."/>
            <person name="Wang W."/>
            <person name="Chen Q."/>
            <person name="Zhang S."/>
            <person name="Li H."/>
            <person name="Wu J."/>
            <person name="Wang P."/>
            <person name="Li P."/>
            <person name="Shi C."/>
            <person name="Zheng F."/>
            <person name="Jian J."/>
            <person name="Huang B."/>
            <person name="Shan D."/>
            <person name="Shi M."/>
            <person name="Fang C."/>
            <person name="Yue Y."/>
            <person name="Li F."/>
            <person name="Li D."/>
            <person name="Wei S."/>
            <person name="Han B."/>
            <person name="Jiang C."/>
            <person name="Yin Y."/>
            <person name="Xia T."/>
            <person name="Zhang Z."/>
            <person name="Bennetzen J.L."/>
            <person name="Zhao S."/>
            <person name="Wan X."/>
        </authorList>
    </citation>
    <scope>NUCLEOTIDE SEQUENCE [LARGE SCALE GENOMIC DNA]</scope>
    <source>
        <strain evidence="3">cv. Shuchazao</strain>
        <tissue evidence="2">Leaf</tissue>
    </source>
</reference>
<dbReference type="InterPro" id="IPR017451">
    <property type="entry name" value="F-box-assoc_interact_dom"/>
</dbReference>
<accession>A0A4S4D1C2</accession>
<dbReference type="PANTHER" id="PTHR31672">
    <property type="entry name" value="BNACNNG10540D PROTEIN"/>
    <property type="match status" value="1"/>
</dbReference>
<dbReference type="Proteomes" id="UP000306102">
    <property type="component" value="Unassembled WGS sequence"/>
</dbReference>
<evidence type="ECO:0000259" key="1">
    <source>
        <dbReference type="PROSITE" id="PS50181"/>
    </source>
</evidence>
<dbReference type="InterPro" id="IPR001810">
    <property type="entry name" value="F-box_dom"/>
</dbReference>
<evidence type="ECO:0000313" key="3">
    <source>
        <dbReference type="Proteomes" id="UP000306102"/>
    </source>
</evidence>
<feature type="domain" description="F-box" evidence="1">
    <location>
        <begin position="27"/>
        <end position="77"/>
    </location>
</feature>
<dbReference type="Gene3D" id="1.20.1280.50">
    <property type="match status" value="1"/>
</dbReference>
<dbReference type="NCBIfam" id="TIGR01640">
    <property type="entry name" value="F_box_assoc_1"/>
    <property type="match status" value="1"/>
</dbReference>
<dbReference type="EMBL" id="SDRB02013068">
    <property type="protein sequence ID" value="THF96021.1"/>
    <property type="molecule type" value="Genomic_DNA"/>
</dbReference>
<proteinExistence type="predicted"/>
<dbReference type="InterPro" id="IPR036047">
    <property type="entry name" value="F-box-like_dom_sf"/>
</dbReference>